<name>A0A8J3VWT6_9ACTN</name>
<dbReference type="FunFam" id="3.30.390.30:FF:000001">
    <property type="entry name" value="Dihydrolipoyl dehydrogenase"/>
    <property type="match status" value="1"/>
</dbReference>
<sequence length="475" mass="50972">MTGKTRTWGGNTITDEHYDTIVIGTSQGARFLPVELAKAGQRVALVERDQLGGVCVNTGCTPTKTMVATARLAYQARRGAEYGVRTGPVSVDLVAVRERKRAMVAGAQQNYASRLAQDGLELIEGEAHFTGPKTVEVAMTHGGTRHISASTVIIDAGTRPRPLELAGAGEVPVLDSTSIMELSELPKHLIILGGGYIGLEFGQMFRRFGSEVTIIQSAARLMMTEDEDVADEVAAILRDEGITILTSSTPVRVQPAGGGHLRLTVRTQDGERQLEGSHLLSAIGRIPNTEALSPEAAGIRLDSQGFIEVDEYLETSVPGVYAMGDIKGGPAFTHLSYDDYRTLQSNLMRRGKASTRDRTVPYTMFIDPQLGRVGMTEREAAAQGRAIRVAKVPMSAVIRAIETGETRGFMKTIVDADSGQILGCAVLGSEGGEIMTMIQIAMLGKLTYTDMANAIFTHPLLAEGLNTLFAMFDDA</sequence>
<dbReference type="Pfam" id="PF07992">
    <property type="entry name" value="Pyr_redox_2"/>
    <property type="match status" value="1"/>
</dbReference>
<feature type="domain" description="FAD/NAD(P)-binding" evidence="9">
    <location>
        <begin position="18"/>
        <end position="335"/>
    </location>
</feature>
<gene>
    <name evidence="10" type="ORF">Raf01_98120</name>
</gene>
<dbReference type="PRINTS" id="PR00411">
    <property type="entry name" value="PNDRDTASEI"/>
</dbReference>
<evidence type="ECO:0000256" key="1">
    <source>
        <dbReference type="ARBA" id="ARBA00007532"/>
    </source>
</evidence>
<dbReference type="InterPro" id="IPR004099">
    <property type="entry name" value="Pyr_nucl-diS_OxRdtase_dimer"/>
</dbReference>
<dbReference type="EMBL" id="BONZ01000150">
    <property type="protein sequence ID" value="GIH21640.1"/>
    <property type="molecule type" value="Genomic_DNA"/>
</dbReference>
<keyword evidence="4" id="KW-0560">Oxidoreductase</keyword>
<feature type="disulfide bond" description="Redox-active" evidence="7">
    <location>
        <begin position="55"/>
        <end position="60"/>
    </location>
</feature>
<dbReference type="Pfam" id="PF02852">
    <property type="entry name" value="Pyr_redox_dim"/>
    <property type="match status" value="1"/>
</dbReference>
<dbReference type="GO" id="GO:0003955">
    <property type="term" value="F:NAD(P)H dehydrogenase (quinone) activity"/>
    <property type="evidence" value="ECO:0007669"/>
    <property type="project" value="TreeGrafter"/>
</dbReference>
<evidence type="ECO:0000313" key="10">
    <source>
        <dbReference type="EMBL" id="GIH21640.1"/>
    </source>
</evidence>
<dbReference type="SUPFAM" id="SSF55424">
    <property type="entry name" value="FAD/NAD-linked reductases, dimerisation (C-terminal) domain"/>
    <property type="match status" value="1"/>
</dbReference>
<dbReference type="Proteomes" id="UP000642748">
    <property type="component" value="Unassembled WGS sequence"/>
</dbReference>
<dbReference type="InterPro" id="IPR023753">
    <property type="entry name" value="FAD/NAD-binding_dom"/>
</dbReference>
<comment type="caution">
    <text evidence="10">The sequence shown here is derived from an EMBL/GenBank/DDBJ whole genome shotgun (WGS) entry which is preliminary data.</text>
</comment>
<feature type="domain" description="Pyridine nucleotide-disulphide oxidoreductase dimerisation" evidence="8">
    <location>
        <begin position="360"/>
        <end position="467"/>
    </location>
</feature>
<evidence type="ECO:0000256" key="4">
    <source>
        <dbReference type="ARBA" id="ARBA00023002"/>
    </source>
</evidence>
<reference evidence="10" key="1">
    <citation type="submission" date="2021-01" db="EMBL/GenBank/DDBJ databases">
        <title>Whole genome shotgun sequence of Rugosimonospora africana NBRC 104875.</title>
        <authorList>
            <person name="Komaki H."/>
            <person name="Tamura T."/>
        </authorList>
    </citation>
    <scope>NUCLEOTIDE SEQUENCE</scope>
    <source>
        <strain evidence="10">NBRC 104875</strain>
    </source>
</reference>
<evidence type="ECO:0000256" key="5">
    <source>
        <dbReference type="PIRSR" id="PIRSR000350-2"/>
    </source>
</evidence>
<dbReference type="PANTHER" id="PTHR43014:SF2">
    <property type="entry name" value="MERCURIC REDUCTASE"/>
    <property type="match status" value="1"/>
</dbReference>
<evidence type="ECO:0000256" key="3">
    <source>
        <dbReference type="ARBA" id="ARBA00022827"/>
    </source>
</evidence>
<keyword evidence="11" id="KW-1185">Reference proteome</keyword>
<feature type="binding site" evidence="6">
    <location>
        <position position="64"/>
    </location>
    <ligand>
        <name>FAD</name>
        <dbReference type="ChEBI" id="CHEBI:57692"/>
    </ligand>
</feature>
<feature type="binding site" evidence="6">
    <location>
        <position position="325"/>
    </location>
    <ligand>
        <name>FAD</name>
        <dbReference type="ChEBI" id="CHEBI:57692"/>
    </ligand>
</feature>
<evidence type="ECO:0000313" key="11">
    <source>
        <dbReference type="Proteomes" id="UP000642748"/>
    </source>
</evidence>
<comment type="similarity">
    <text evidence="1">Belongs to the class-I pyridine nucleotide-disulfide oxidoreductase family.</text>
</comment>
<dbReference type="PRINTS" id="PR00368">
    <property type="entry name" value="FADPNR"/>
</dbReference>
<protein>
    <submittedName>
        <fullName evidence="10">Mercuric reductase</fullName>
    </submittedName>
</protein>
<dbReference type="RefSeq" id="WP_203925011.1">
    <property type="nucleotide sequence ID" value="NZ_BONZ01000150.1"/>
</dbReference>
<dbReference type="GO" id="GO:0050660">
    <property type="term" value="F:flavin adenine dinucleotide binding"/>
    <property type="evidence" value="ECO:0007669"/>
    <property type="project" value="TreeGrafter"/>
</dbReference>
<dbReference type="InterPro" id="IPR016156">
    <property type="entry name" value="FAD/NAD-linked_Rdtase_dimer_sf"/>
</dbReference>
<evidence type="ECO:0000256" key="7">
    <source>
        <dbReference type="PIRSR" id="PIRSR000350-4"/>
    </source>
</evidence>
<keyword evidence="3 6" id="KW-0274">FAD</keyword>
<dbReference type="InterPro" id="IPR036188">
    <property type="entry name" value="FAD/NAD-bd_sf"/>
</dbReference>
<feature type="active site" description="Proton acceptor" evidence="5">
    <location>
        <position position="458"/>
    </location>
</feature>
<keyword evidence="6" id="KW-0520">NAD</keyword>
<evidence type="ECO:0000259" key="8">
    <source>
        <dbReference type="Pfam" id="PF02852"/>
    </source>
</evidence>
<organism evidence="10 11">
    <name type="scientific">Rugosimonospora africana</name>
    <dbReference type="NCBI Taxonomy" id="556532"/>
    <lineage>
        <taxon>Bacteria</taxon>
        <taxon>Bacillati</taxon>
        <taxon>Actinomycetota</taxon>
        <taxon>Actinomycetes</taxon>
        <taxon>Micromonosporales</taxon>
        <taxon>Micromonosporaceae</taxon>
        <taxon>Rugosimonospora</taxon>
    </lineage>
</organism>
<dbReference type="Gene3D" id="3.30.390.30">
    <property type="match status" value="1"/>
</dbReference>
<proteinExistence type="inferred from homology"/>
<dbReference type="PIRSF" id="PIRSF000350">
    <property type="entry name" value="Mercury_reductase_MerA"/>
    <property type="match status" value="1"/>
</dbReference>
<feature type="binding site" evidence="6">
    <location>
        <position position="284"/>
    </location>
    <ligand>
        <name>NAD(+)</name>
        <dbReference type="ChEBI" id="CHEBI:57540"/>
    </ligand>
</feature>
<evidence type="ECO:0000256" key="6">
    <source>
        <dbReference type="PIRSR" id="PIRSR000350-3"/>
    </source>
</evidence>
<keyword evidence="6" id="KW-0547">Nucleotide-binding</keyword>
<comment type="cofactor">
    <cofactor evidence="6">
        <name>FAD</name>
        <dbReference type="ChEBI" id="CHEBI:57692"/>
    </cofactor>
    <text evidence="6">Binds 1 FAD per subunit.</text>
</comment>
<dbReference type="InterPro" id="IPR001100">
    <property type="entry name" value="Pyr_nuc-diS_OxRdtase"/>
</dbReference>
<feature type="binding site" evidence="6">
    <location>
        <begin position="193"/>
        <end position="200"/>
    </location>
    <ligand>
        <name>NAD(+)</name>
        <dbReference type="ChEBI" id="CHEBI:57540"/>
    </ligand>
</feature>
<evidence type="ECO:0000259" key="9">
    <source>
        <dbReference type="Pfam" id="PF07992"/>
    </source>
</evidence>
<accession>A0A8J3VWT6</accession>
<evidence type="ECO:0000256" key="2">
    <source>
        <dbReference type="ARBA" id="ARBA00022630"/>
    </source>
</evidence>
<dbReference type="AlphaFoldDB" id="A0A8J3VWT6"/>
<dbReference type="PANTHER" id="PTHR43014">
    <property type="entry name" value="MERCURIC REDUCTASE"/>
    <property type="match status" value="1"/>
</dbReference>
<dbReference type="SUPFAM" id="SSF51905">
    <property type="entry name" value="FAD/NAD(P)-binding domain"/>
    <property type="match status" value="1"/>
</dbReference>
<keyword evidence="2" id="KW-0285">Flavoprotein</keyword>
<dbReference type="Gene3D" id="3.50.50.60">
    <property type="entry name" value="FAD/NAD(P)-binding domain"/>
    <property type="match status" value="2"/>
</dbReference>